<evidence type="ECO:0000313" key="2">
    <source>
        <dbReference type="EMBL" id="EKC42489.1"/>
    </source>
</evidence>
<evidence type="ECO:0000256" key="1">
    <source>
        <dbReference type="PROSITE-ProRule" id="PRU01005"/>
    </source>
</evidence>
<gene>
    <name evidence="2" type="ORF">CGI_10023150</name>
</gene>
<accession>K1RFJ1</accession>
<dbReference type="EMBL" id="JH821652">
    <property type="protein sequence ID" value="EKC42489.1"/>
    <property type="molecule type" value="Genomic_DNA"/>
</dbReference>
<organism evidence="2">
    <name type="scientific">Magallana gigas</name>
    <name type="common">Pacific oyster</name>
    <name type="synonym">Crassostrea gigas</name>
    <dbReference type="NCBI Taxonomy" id="29159"/>
    <lineage>
        <taxon>Eukaryota</taxon>
        <taxon>Metazoa</taxon>
        <taxon>Spiralia</taxon>
        <taxon>Lophotrochozoa</taxon>
        <taxon>Mollusca</taxon>
        <taxon>Bivalvia</taxon>
        <taxon>Autobranchia</taxon>
        <taxon>Pteriomorphia</taxon>
        <taxon>Ostreida</taxon>
        <taxon>Ostreoidea</taxon>
        <taxon>Ostreidae</taxon>
        <taxon>Magallana</taxon>
    </lineage>
</organism>
<comment type="caution">
    <text evidence="1">Lacks conserved residue(s) required for the propagation of feature annotation.</text>
</comment>
<dbReference type="InterPro" id="IPR003582">
    <property type="entry name" value="ShKT_dom"/>
</dbReference>
<sequence>MDQLNNEIHVYWYSTKFFNIDETTVFVLSADCWYACKYIEASAGAREVINWCRDKDGLNCWRYVDTKCLGFYEDWARENCPYRCGYCPMHMYRVLELTPLIVDKPPCEDTDSSCDAYHQESCTNSTTRAYMREHCRKRCNECHCE</sequence>
<protein>
    <submittedName>
        <fullName evidence="2">Uncharacterized protein</fullName>
    </submittedName>
</protein>
<proteinExistence type="predicted"/>
<dbReference type="Gene3D" id="1.10.10.1940">
    <property type="match status" value="1"/>
</dbReference>
<dbReference type="SMART" id="SM00254">
    <property type="entry name" value="ShKT"/>
    <property type="match status" value="2"/>
</dbReference>
<reference evidence="2" key="1">
    <citation type="journal article" date="2012" name="Nature">
        <title>The oyster genome reveals stress adaptation and complexity of shell formation.</title>
        <authorList>
            <person name="Zhang G."/>
            <person name="Fang X."/>
            <person name="Guo X."/>
            <person name="Li L."/>
            <person name="Luo R."/>
            <person name="Xu F."/>
            <person name="Yang P."/>
            <person name="Zhang L."/>
            <person name="Wang X."/>
            <person name="Qi H."/>
            <person name="Xiong Z."/>
            <person name="Que H."/>
            <person name="Xie Y."/>
            <person name="Holland P.W."/>
            <person name="Paps J."/>
            <person name="Zhu Y."/>
            <person name="Wu F."/>
            <person name="Chen Y."/>
            <person name="Wang J."/>
            <person name="Peng C."/>
            <person name="Meng J."/>
            <person name="Yang L."/>
            <person name="Liu J."/>
            <person name="Wen B."/>
            <person name="Zhang N."/>
            <person name="Huang Z."/>
            <person name="Zhu Q."/>
            <person name="Feng Y."/>
            <person name="Mount A."/>
            <person name="Hedgecock D."/>
            <person name="Xu Z."/>
            <person name="Liu Y."/>
            <person name="Domazet-Loso T."/>
            <person name="Du Y."/>
            <person name="Sun X."/>
            <person name="Zhang S."/>
            <person name="Liu B."/>
            <person name="Cheng P."/>
            <person name="Jiang X."/>
            <person name="Li J."/>
            <person name="Fan D."/>
            <person name="Wang W."/>
            <person name="Fu W."/>
            <person name="Wang T."/>
            <person name="Wang B."/>
            <person name="Zhang J."/>
            <person name="Peng Z."/>
            <person name="Li Y."/>
            <person name="Li N."/>
            <person name="Wang J."/>
            <person name="Chen M."/>
            <person name="He Y."/>
            <person name="Tan F."/>
            <person name="Song X."/>
            <person name="Zheng Q."/>
            <person name="Huang R."/>
            <person name="Yang H."/>
            <person name="Du X."/>
            <person name="Chen L."/>
            <person name="Yang M."/>
            <person name="Gaffney P.M."/>
            <person name="Wang S."/>
            <person name="Luo L."/>
            <person name="She Z."/>
            <person name="Ming Y."/>
            <person name="Huang W."/>
            <person name="Zhang S."/>
            <person name="Huang B."/>
            <person name="Zhang Y."/>
            <person name="Qu T."/>
            <person name="Ni P."/>
            <person name="Miao G."/>
            <person name="Wang J."/>
            <person name="Wang Q."/>
            <person name="Steinberg C.E."/>
            <person name="Wang H."/>
            <person name="Li N."/>
            <person name="Qian L."/>
            <person name="Zhang G."/>
            <person name="Li Y."/>
            <person name="Yang H."/>
            <person name="Liu X."/>
            <person name="Wang J."/>
            <person name="Yin Y."/>
            <person name="Wang J."/>
        </authorList>
    </citation>
    <scope>NUCLEOTIDE SEQUENCE [LARGE SCALE GENOMIC DNA]</scope>
    <source>
        <strain evidence="2">05x7-T-G4-1.051#20</strain>
    </source>
</reference>
<dbReference type="InParanoid" id="K1RFJ1"/>
<dbReference type="PROSITE" id="PS51670">
    <property type="entry name" value="SHKT"/>
    <property type="match status" value="1"/>
</dbReference>
<dbReference type="Pfam" id="PF01549">
    <property type="entry name" value="ShK"/>
    <property type="match status" value="2"/>
</dbReference>
<name>K1RFJ1_MAGGI</name>
<dbReference type="HOGENOM" id="CLU_1788720_0_0_1"/>
<dbReference type="AlphaFoldDB" id="K1RFJ1"/>